<accession>A0ABT5VIC2</accession>
<feature type="signal peptide" evidence="3">
    <location>
        <begin position="1"/>
        <end position="21"/>
    </location>
</feature>
<reference evidence="4" key="1">
    <citation type="submission" date="2024-05" db="EMBL/GenBank/DDBJ databases">
        <title>Alkalihalobacillus sp. strain MEB203 novel alkaliphilic bacterium from Lonar Lake, India.</title>
        <authorList>
            <person name="Joshi A."/>
            <person name="Thite S."/>
            <person name="Mengade P."/>
        </authorList>
    </citation>
    <scope>NUCLEOTIDE SEQUENCE</scope>
    <source>
        <strain evidence="4">MEB 203</strain>
    </source>
</reference>
<sequence>MKRNRNFIVFLLILTVIIMSACMNQEAGSNQNNNNDNTSTNTASGETFNWRMVTPWGGGSLHIGQDERFAELVKELSNGRLNITVHQVGELTEAAGVLEAVRDGVVEMGTDTPLYWSNINPAFDLLSSQVVGLSNIDYLLWMYAADGLEMYNKIYGQHNMVYFPHTVHSMESGIRSTKPIESLDDLQGMNIRFVGLMQSRIINKFGANPVSIPTVEIYEGLQRGVIDAAEFATPWADQIMGLDEVTDYWAVPGWHQTSCVFGAMINEKAWNSLPEDLQEIVAIAAKTAMLENTTKAMYNDAVAANEMVEQGITINRMSEEDIKRIEEVANEVREEIASENEDFAMVLNSQKAYLETYGMYRELQGKWGFGDNYPSLLD</sequence>
<dbReference type="Gene3D" id="3.40.190.10">
    <property type="entry name" value="Periplasmic binding protein-like II"/>
    <property type="match status" value="1"/>
</dbReference>
<gene>
    <name evidence="4" type="primary">dctP</name>
    <name evidence="4" type="ORF">N7Z68_16265</name>
</gene>
<dbReference type="InterPro" id="IPR026289">
    <property type="entry name" value="SBP_TakP-like"/>
</dbReference>
<dbReference type="PANTHER" id="PTHR33376:SF5">
    <property type="entry name" value="EXTRACYTOPLASMIC SOLUTE RECEPTOR PROTEIN"/>
    <property type="match status" value="1"/>
</dbReference>
<comment type="caution">
    <text evidence="4">The sequence shown here is derived from an EMBL/GenBank/DDBJ whole genome shotgun (WGS) entry which is preliminary data.</text>
</comment>
<dbReference type="Pfam" id="PF03480">
    <property type="entry name" value="DctP"/>
    <property type="match status" value="1"/>
</dbReference>
<name>A0ABT5VIC2_9BACI</name>
<dbReference type="PANTHER" id="PTHR33376">
    <property type="match status" value="1"/>
</dbReference>
<dbReference type="RefSeq" id="WP_275119525.1">
    <property type="nucleotide sequence ID" value="NZ_JAOTPO010000012.1"/>
</dbReference>
<feature type="coiled-coil region" evidence="2">
    <location>
        <begin position="315"/>
        <end position="342"/>
    </location>
</feature>
<evidence type="ECO:0000313" key="5">
    <source>
        <dbReference type="Proteomes" id="UP001148125"/>
    </source>
</evidence>
<dbReference type="EMBL" id="JAOTPO010000012">
    <property type="protein sequence ID" value="MDE5414916.1"/>
    <property type="molecule type" value="Genomic_DNA"/>
</dbReference>
<evidence type="ECO:0000256" key="1">
    <source>
        <dbReference type="ARBA" id="ARBA00022729"/>
    </source>
</evidence>
<dbReference type="PROSITE" id="PS51257">
    <property type="entry name" value="PROKAR_LIPOPROTEIN"/>
    <property type="match status" value="1"/>
</dbReference>
<evidence type="ECO:0000313" key="4">
    <source>
        <dbReference type="EMBL" id="MDE5414916.1"/>
    </source>
</evidence>
<dbReference type="InterPro" id="IPR038404">
    <property type="entry name" value="TRAP_DctP_sf"/>
</dbReference>
<dbReference type="Gene3D" id="3.40.190.170">
    <property type="entry name" value="Bacterial extracellular solute-binding protein, family 7"/>
    <property type="match status" value="1"/>
</dbReference>
<organism evidence="4 5">
    <name type="scientific">Alkalihalobacterium chitinilyticum</name>
    <dbReference type="NCBI Taxonomy" id="2980103"/>
    <lineage>
        <taxon>Bacteria</taxon>
        <taxon>Bacillati</taxon>
        <taxon>Bacillota</taxon>
        <taxon>Bacilli</taxon>
        <taxon>Bacillales</taxon>
        <taxon>Bacillaceae</taxon>
        <taxon>Alkalihalobacterium</taxon>
    </lineage>
</organism>
<dbReference type="NCBIfam" id="NF037995">
    <property type="entry name" value="TRAP_S1"/>
    <property type="match status" value="1"/>
</dbReference>
<keyword evidence="2" id="KW-0175">Coiled coil</keyword>
<dbReference type="PIRSF" id="PIRSF039026">
    <property type="entry name" value="SiaP"/>
    <property type="match status" value="1"/>
</dbReference>
<feature type="chain" id="PRO_5046548043" evidence="3">
    <location>
        <begin position="22"/>
        <end position="378"/>
    </location>
</feature>
<evidence type="ECO:0000256" key="3">
    <source>
        <dbReference type="SAM" id="SignalP"/>
    </source>
</evidence>
<protein>
    <submittedName>
        <fullName evidence="4">TRAP transporter substrate-binding protein DctP</fullName>
    </submittedName>
</protein>
<keyword evidence="1 3" id="KW-0732">Signal</keyword>
<keyword evidence="5" id="KW-1185">Reference proteome</keyword>
<proteinExistence type="predicted"/>
<evidence type="ECO:0000256" key="2">
    <source>
        <dbReference type="SAM" id="Coils"/>
    </source>
</evidence>
<dbReference type="Proteomes" id="UP001148125">
    <property type="component" value="Unassembled WGS sequence"/>
</dbReference>
<dbReference type="InterPro" id="IPR018389">
    <property type="entry name" value="DctP_fam"/>
</dbReference>